<gene>
    <name evidence="2" type="ORF">BU24DRAFT_466895</name>
</gene>
<dbReference type="Gene3D" id="3.40.50.300">
    <property type="entry name" value="P-loop containing nucleotide triphosphate hydrolases"/>
    <property type="match status" value="1"/>
</dbReference>
<dbReference type="OrthoDB" id="674604at2759"/>
<dbReference type="SUPFAM" id="SSF48452">
    <property type="entry name" value="TPR-like"/>
    <property type="match status" value="2"/>
</dbReference>
<feature type="region of interest" description="Disordered" evidence="1">
    <location>
        <begin position="778"/>
        <end position="797"/>
    </location>
</feature>
<protein>
    <recommendedName>
        <fullName evidence="4">TPR-like protein</fullName>
    </recommendedName>
</protein>
<dbReference type="PANTHER" id="PTHR46082">
    <property type="entry name" value="ATP/GTP-BINDING PROTEIN-RELATED"/>
    <property type="match status" value="1"/>
</dbReference>
<evidence type="ECO:0008006" key="4">
    <source>
        <dbReference type="Google" id="ProtNLM"/>
    </source>
</evidence>
<evidence type="ECO:0000256" key="1">
    <source>
        <dbReference type="SAM" id="MobiDB-lite"/>
    </source>
</evidence>
<dbReference type="AlphaFoldDB" id="A0A6A5XEB3"/>
<dbReference type="PANTHER" id="PTHR46082:SF6">
    <property type="entry name" value="AAA+ ATPASE DOMAIN-CONTAINING PROTEIN-RELATED"/>
    <property type="match status" value="1"/>
</dbReference>
<evidence type="ECO:0000313" key="3">
    <source>
        <dbReference type="Proteomes" id="UP000799778"/>
    </source>
</evidence>
<dbReference type="EMBL" id="ML978075">
    <property type="protein sequence ID" value="KAF2011166.1"/>
    <property type="molecule type" value="Genomic_DNA"/>
</dbReference>
<dbReference type="Proteomes" id="UP000799778">
    <property type="component" value="Unassembled WGS sequence"/>
</dbReference>
<proteinExistence type="predicted"/>
<organism evidence="2 3">
    <name type="scientific">Aaosphaeria arxii CBS 175.79</name>
    <dbReference type="NCBI Taxonomy" id="1450172"/>
    <lineage>
        <taxon>Eukaryota</taxon>
        <taxon>Fungi</taxon>
        <taxon>Dikarya</taxon>
        <taxon>Ascomycota</taxon>
        <taxon>Pezizomycotina</taxon>
        <taxon>Dothideomycetes</taxon>
        <taxon>Pleosporomycetidae</taxon>
        <taxon>Pleosporales</taxon>
        <taxon>Pleosporales incertae sedis</taxon>
        <taxon>Aaosphaeria</taxon>
    </lineage>
</organism>
<keyword evidence="3" id="KW-1185">Reference proteome</keyword>
<dbReference type="SUPFAM" id="SSF52540">
    <property type="entry name" value="P-loop containing nucleoside triphosphate hydrolases"/>
    <property type="match status" value="1"/>
</dbReference>
<dbReference type="Gene3D" id="1.25.40.10">
    <property type="entry name" value="Tetratricopeptide repeat domain"/>
    <property type="match status" value="2"/>
</dbReference>
<accession>A0A6A5XEB3</accession>
<evidence type="ECO:0000313" key="2">
    <source>
        <dbReference type="EMBL" id="KAF2011166.1"/>
    </source>
</evidence>
<dbReference type="GeneID" id="54289800"/>
<name>A0A6A5XEB3_9PLEO</name>
<sequence length="797" mass="90433">MAPSSVLPMPNFEGTISYSLPAPVSEFVNRDALHNQIYAQLRSNHQSDGTTRIVAVYGLGGAGKTQLVLDYVQRHRKYYRATLWIDASTVFSLQRDIISTYQALFNPALHPLSGTVNVEFALTGVKSWLSSSKEPCLMVFDGADDINNRDASGYIDIQHFIPDSASLHTIVTSRNSSVGGITQLAGIHVREMEATQAAELFYRYSQLPRNDLEIRNEVIAIVHELGYLALAVTLAASYIGSTPRLRSNIKTYLPDYRRRRREILNRNPDGLVHKYQHSVLTTWETSYEAIAKLCPEASALMTSLSFLNFDDIFLELFHAGKPNRDMYTLDYDAPDHYRRIVTPEHNLELHKLEDHLQILKSYSFVDWSPDSQSYSMHKLVHAWGYDRLGKEQKHQDSLITCHRLVLAGSCGKTPEARLRLLPHIMANFAAIQNATRLSNSISTILLDHLKMAGFFVGSLGRWTDGNLIRHFVYHETKRIHGENYKDTIQALSDLAGTLHGLGRYEEALSMLMEILEKRMRLYGMQHLATLGTINSIATVCISLGQLDKAEDMSNVAAGLLYMYHQDSSFFLEATHSQAILLILQGKLDIAFSALKALMEGNDELFGNDTHKTHEAIQTFAIAIGRKGDKDKEIEILGRLLEAARMFEGEDHPLTITTMALFADRIQYQPGQLKNAIEMTKEALEKCERHRGKHHPKTLEIIDTLANMLRRDQQLSESETMFKEVFRRRRRVYGDNHKCTISTLESYATTISERGRADEAIRMLRNVVQWRIRNLGENDPSTQKVRRRISEAQPNSAR</sequence>
<dbReference type="InterPro" id="IPR027417">
    <property type="entry name" value="P-loop_NTPase"/>
</dbReference>
<dbReference type="InterPro" id="IPR011990">
    <property type="entry name" value="TPR-like_helical_dom_sf"/>
</dbReference>
<dbReference type="InterPro" id="IPR053137">
    <property type="entry name" value="NLR-like"/>
</dbReference>
<reference evidence="2" key="1">
    <citation type="journal article" date="2020" name="Stud. Mycol.">
        <title>101 Dothideomycetes genomes: a test case for predicting lifestyles and emergence of pathogens.</title>
        <authorList>
            <person name="Haridas S."/>
            <person name="Albert R."/>
            <person name="Binder M."/>
            <person name="Bloem J."/>
            <person name="Labutti K."/>
            <person name="Salamov A."/>
            <person name="Andreopoulos B."/>
            <person name="Baker S."/>
            <person name="Barry K."/>
            <person name="Bills G."/>
            <person name="Bluhm B."/>
            <person name="Cannon C."/>
            <person name="Castanera R."/>
            <person name="Culley D."/>
            <person name="Daum C."/>
            <person name="Ezra D."/>
            <person name="Gonzalez J."/>
            <person name="Henrissat B."/>
            <person name="Kuo A."/>
            <person name="Liang C."/>
            <person name="Lipzen A."/>
            <person name="Lutzoni F."/>
            <person name="Magnuson J."/>
            <person name="Mondo S."/>
            <person name="Nolan M."/>
            <person name="Ohm R."/>
            <person name="Pangilinan J."/>
            <person name="Park H.-J."/>
            <person name="Ramirez L."/>
            <person name="Alfaro M."/>
            <person name="Sun H."/>
            <person name="Tritt A."/>
            <person name="Yoshinaga Y."/>
            <person name="Zwiers L.-H."/>
            <person name="Turgeon B."/>
            <person name="Goodwin S."/>
            <person name="Spatafora J."/>
            <person name="Crous P."/>
            <person name="Grigoriev I."/>
        </authorList>
    </citation>
    <scope>NUCLEOTIDE SEQUENCE</scope>
    <source>
        <strain evidence="2">CBS 175.79</strain>
    </source>
</reference>
<dbReference type="RefSeq" id="XP_033379505.1">
    <property type="nucleotide sequence ID" value="XM_033532403.1"/>
</dbReference>
<dbReference type="Pfam" id="PF13424">
    <property type="entry name" value="TPR_12"/>
    <property type="match status" value="2"/>
</dbReference>